<dbReference type="InterPro" id="IPR029058">
    <property type="entry name" value="AB_hydrolase_fold"/>
</dbReference>
<dbReference type="RefSeq" id="WP_331851296.1">
    <property type="nucleotide sequence ID" value="NZ_JARXNK020000104.1"/>
</dbReference>
<proteinExistence type="predicted"/>
<dbReference type="EMBL" id="JARXNK020000104">
    <property type="protein sequence ID" value="MEL0553190.1"/>
    <property type="molecule type" value="Genomic_DNA"/>
</dbReference>
<keyword evidence="4" id="KW-1185">Reference proteome</keyword>
<comment type="caution">
    <text evidence="3">The sequence shown here is derived from an EMBL/GenBank/DDBJ whole genome shotgun (WGS) entry which is preliminary data.</text>
</comment>
<keyword evidence="1 3" id="KW-0378">Hydrolase</keyword>
<dbReference type="InterPro" id="IPR050266">
    <property type="entry name" value="AB_hydrolase_sf"/>
</dbReference>
<evidence type="ECO:0000313" key="3">
    <source>
        <dbReference type="EMBL" id="MEL0553190.1"/>
    </source>
</evidence>
<dbReference type="SUPFAM" id="SSF53474">
    <property type="entry name" value="alpha/beta-Hydrolases"/>
    <property type="match status" value="1"/>
</dbReference>
<sequence>MSEVPGMPPLFYRAEGEGPLVIMLHGLLMNGRCWDDNGFIAAISPFFNVVCPDLAGHGASEKSDIQDFYRRENQALAVVKLMDELGYEKAHLVGYSAGSWLAMELLRSYPERLSSVVLGGWDCLKGLPDISGSKLTFEMFMSYARQVAPELTETLSSKDEISAGCFFNELRKPVAGDANLFPCHTPVMFWAGSRDPYYASMAELAGQHAIPLICGEGDHLGEINHPDSSTIAQILNYIKGQ</sequence>
<dbReference type="PANTHER" id="PTHR43798">
    <property type="entry name" value="MONOACYLGLYCEROL LIPASE"/>
    <property type="match status" value="1"/>
</dbReference>
<evidence type="ECO:0000259" key="2">
    <source>
        <dbReference type="Pfam" id="PF00561"/>
    </source>
</evidence>
<gene>
    <name evidence="3" type="ORF">QFI96_015945</name>
</gene>
<evidence type="ECO:0000313" key="4">
    <source>
        <dbReference type="Proteomes" id="UP001312893"/>
    </source>
</evidence>
<dbReference type="InterPro" id="IPR000073">
    <property type="entry name" value="AB_hydrolase_1"/>
</dbReference>
<dbReference type="Gene3D" id="3.40.50.1820">
    <property type="entry name" value="alpha/beta hydrolase"/>
    <property type="match status" value="1"/>
</dbReference>
<dbReference type="PRINTS" id="PR00111">
    <property type="entry name" value="ABHYDROLASE"/>
</dbReference>
<reference evidence="3 4" key="1">
    <citation type="submission" date="2024-04" db="EMBL/GenBank/DDBJ databases">
        <title>Two novel Raoultella species associated with bleeding cankers of broadleaf hosts, Raoultella scottia sp. nov. and Raoultella lignicola sp. nov.</title>
        <authorList>
            <person name="Brady C.L."/>
        </authorList>
    </citation>
    <scope>NUCLEOTIDE SEQUENCE [LARGE SCALE GENOMIC DNA]</scope>
    <source>
        <strain evidence="3 4">TW_WC1a.1</strain>
    </source>
</reference>
<dbReference type="Pfam" id="PF00561">
    <property type="entry name" value="Abhydrolase_1"/>
    <property type="match status" value="1"/>
</dbReference>
<organism evidence="3 4">
    <name type="scientific">Raoultella lignicola</name>
    <dbReference type="NCBI Taxonomy" id="3040939"/>
    <lineage>
        <taxon>Bacteria</taxon>
        <taxon>Pseudomonadati</taxon>
        <taxon>Pseudomonadota</taxon>
        <taxon>Gammaproteobacteria</taxon>
        <taxon>Enterobacterales</taxon>
        <taxon>Enterobacteriaceae</taxon>
        <taxon>Klebsiella/Raoultella group</taxon>
        <taxon>Raoultella</taxon>
    </lineage>
</organism>
<dbReference type="Proteomes" id="UP001312893">
    <property type="component" value="Unassembled WGS sequence"/>
</dbReference>
<feature type="domain" description="AB hydrolase-1" evidence="2">
    <location>
        <begin position="19"/>
        <end position="171"/>
    </location>
</feature>
<protein>
    <submittedName>
        <fullName evidence="3">Alpha/beta hydrolase</fullName>
    </submittedName>
</protein>
<dbReference type="PANTHER" id="PTHR43798:SF31">
    <property type="entry name" value="AB HYDROLASE SUPERFAMILY PROTEIN YCLE"/>
    <property type="match status" value="1"/>
</dbReference>
<evidence type="ECO:0000256" key="1">
    <source>
        <dbReference type="ARBA" id="ARBA00022801"/>
    </source>
</evidence>
<accession>A0ABU9F9W5</accession>
<dbReference type="GO" id="GO:0016787">
    <property type="term" value="F:hydrolase activity"/>
    <property type="evidence" value="ECO:0007669"/>
    <property type="project" value="UniProtKB-KW"/>
</dbReference>
<name>A0ABU9F9W5_9ENTR</name>